<feature type="transmembrane region" description="Helical" evidence="6">
    <location>
        <begin position="135"/>
        <end position="156"/>
    </location>
</feature>
<keyword evidence="2" id="KW-1003">Cell membrane</keyword>
<feature type="transmembrane region" description="Helical" evidence="6">
    <location>
        <begin position="293"/>
        <end position="310"/>
    </location>
</feature>
<dbReference type="OrthoDB" id="117970at2157"/>
<keyword evidence="9" id="KW-1185">Reference proteome</keyword>
<keyword evidence="5 6" id="KW-0472">Membrane</keyword>
<dbReference type="AlphaFoldDB" id="A0A1I4QV65"/>
<dbReference type="Proteomes" id="UP000198535">
    <property type="component" value="Unassembled WGS sequence"/>
</dbReference>
<sequence>MQFKKTHLLMLCVTAFFAMAGSAILAPVLPEMVAPLGTTSHEIGLMISVYTISTAIFTLVIGHFIDRVNRKSILVPCLVIYGLMGLISYFVSYLQLLLVMRFIQGIGVAGMMSLSMLIVGDVYKGHDSLHAMSRVSMAIAIGTVSAPLIGGGLAILGWNYPFLFYALSLPFAVLVIFFLPETSVKKENDSHSGIIDVFPVLRDLRILYTVFLSFAIFFLLFSVIIYMPFMLKAVFGYTAKQAGYVLAFEGTAVIIMASRVKTLVTKYSMIQVITAGFALVGLAILAIPFTNSIVTVLLLMLVFGAGYGLAQTTNDAQIIRISPSGSRGGVLSMHNTMKYTGQSLSPIVLGIVLLHSDINTVFTLSGILGLLIALTTYLMKGHFERIDEEIHVKSTKTSLPYSVSPEPLDDRV</sequence>
<dbReference type="GO" id="GO:0005886">
    <property type="term" value="C:plasma membrane"/>
    <property type="evidence" value="ECO:0007669"/>
    <property type="project" value="UniProtKB-SubCell"/>
</dbReference>
<feature type="transmembrane region" description="Helical" evidence="6">
    <location>
        <begin position="361"/>
        <end position="379"/>
    </location>
</feature>
<evidence type="ECO:0000256" key="5">
    <source>
        <dbReference type="ARBA" id="ARBA00023136"/>
    </source>
</evidence>
<proteinExistence type="predicted"/>
<dbReference type="InterPro" id="IPR011701">
    <property type="entry name" value="MFS"/>
</dbReference>
<feature type="transmembrane region" description="Helical" evidence="6">
    <location>
        <begin position="102"/>
        <end position="123"/>
    </location>
</feature>
<evidence type="ECO:0000256" key="4">
    <source>
        <dbReference type="ARBA" id="ARBA00022989"/>
    </source>
</evidence>
<dbReference type="PANTHER" id="PTHR43124:SF3">
    <property type="entry name" value="CHLORAMPHENICOL EFFLUX PUMP RV0191"/>
    <property type="match status" value="1"/>
</dbReference>
<evidence type="ECO:0000313" key="9">
    <source>
        <dbReference type="Proteomes" id="UP000198535"/>
    </source>
</evidence>
<dbReference type="PROSITE" id="PS50850">
    <property type="entry name" value="MFS"/>
    <property type="match status" value="1"/>
</dbReference>
<dbReference type="InterPro" id="IPR020846">
    <property type="entry name" value="MFS_dom"/>
</dbReference>
<protein>
    <submittedName>
        <fullName evidence="8">Predicted arabinose efflux permease, MFS family</fullName>
    </submittedName>
</protein>
<feature type="transmembrane region" description="Helical" evidence="6">
    <location>
        <begin position="267"/>
        <end position="287"/>
    </location>
</feature>
<evidence type="ECO:0000256" key="2">
    <source>
        <dbReference type="ARBA" id="ARBA00022475"/>
    </source>
</evidence>
<evidence type="ECO:0000256" key="1">
    <source>
        <dbReference type="ARBA" id="ARBA00004651"/>
    </source>
</evidence>
<dbReference type="InterPro" id="IPR036259">
    <property type="entry name" value="MFS_trans_sf"/>
</dbReference>
<dbReference type="InterPro" id="IPR050189">
    <property type="entry name" value="MFS_Efflux_Transporters"/>
</dbReference>
<reference evidence="9" key="1">
    <citation type="submission" date="2016-10" db="EMBL/GenBank/DDBJ databases">
        <authorList>
            <person name="Varghese N."/>
            <person name="Submissions S."/>
        </authorList>
    </citation>
    <scope>NUCLEOTIDE SEQUENCE [LARGE SCALE GENOMIC DNA]</scope>
    <source>
        <strain evidence="9">Mob M</strain>
    </source>
</reference>
<feature type="transmembrane region" description="Helical" evidence="6">
    <location>
        <begin position="41"/>
        <end position="61"/>
    </location>
</feature>
<gene>
    <name evidence="8" type="ORF">SAMN04488696_1201</name>
</gene>
<evidence type="ECO:0000256" key="6">
    <source>
        <dbReference type="SAM" id="Phobius"/>
    </source>
</evidence>
<comment type="subcellular location">
    <subcellularLocation>
        <location evidence="1">Cell membrane</location>
        <topology evidence="1">Multi-pass membrane protein</topology>
    </subcellularLocation>
</comment>
<dbReference type="PANTHER" id="PTHR43124">
    <property type="entry name" value="PURINE EFFLUX PUMP PBUE"/>
    <property type="match status" value="1"/>
</dbReference>
<feature type="transmembrane region" description="Helical" evidence="6">
    <location>
        <begin position="162"/>
        <end position="179"/>
    </location>
</feature>
<dbReference type="PRINTS" id="PR01036">
    <property type="entry name" value="TCRTETB"/>
</dbReference>
<dbReference type="Pfam" id="PF07690">
    <property type="entry name" value="MFS_1"/>
    <property type="match status" value="1"/>
</dbReference>
<name>A0A1I4QV65_9EURY</name>
<evidence type="ECO:0000313" key="8">
    <source>
        <dbReference type="EMBL" id="SFM43606.1"/>
    </source>
</evidence>
<dbReference type="SUPFAM" id="SSF103473">
    <property type="entry name" value="MFS general substrate transporter"/>
    <property type="match status" value="1"/>
</dbReference>
<dbReference type="Gene3D" id="1.20.1250.20">
    <property type="entry name" value="MFS general substrate transporter like domains"/>
    <property type="match status" value="1"/>
</dbReference>
<accession>A0A1I4QV65</accession>
<organism evidence="8 9">
    <name type="scientific">Methanolobus profundi</name>
    <dbReference type="NCBI Taxonomy" id="487685"/>
    <lineage>
        <taxon>Archaea</taxon>
        <taxon>Methanobacteriati</taxon>
        <taxon>Methanobacteriota</taxon>
        <taxon>Stenosarchaea group</taxon>
        <taxon>Methanomicrobia</taxon>
        <taxon>Methanosarcinales</taxon>
        <taxon>Methanosarcinaceae</taxon>
        <taxon>Methanolobus</taxon>
    </lineage>
</organism>
<evidence type="ECO:0000256" key="3">
    <source>
        <dbReference type="ARBA" id="ARBA00022692"/>
    </source>
</evidence>
<dbReference type="GO" id="GO:0022857">
    <property type="term" value="F:transmembrane transporter activity"/>
    <property type="evidence" value="ECO:0007669"/>
    <property type="project" value="InterPro"/>
</dbReference>
<feature type="transmembrane region" description="Helical" evidence="6">
    <location>
        <begin position="206"/>
        <end position="229"/>
    </location>
</feature>
<dbReference type="RefSeq" id="WP_091934664.1">
    <property type="nucleotide sequence ID" value="NZ_FOUJ01000002.1"/>
</dbReference>
<feature type="transmembrane region" description="Helical" evidence="6">
    <location>
        <begin position="241"/>
        <end position="260"/>
    </location>
</feature>
<keyword evidence="3 6" id="KW-0812">Transmembrane</keyword>
<keyword evidence="4 6" id="KW-1133">Transmembrane helix</keyword>
<dbReference type="CDD" id="cd17473">
    <property type="entry name" value="MFS_arabinose_efflux_permease_like"/>
    <property type="match status" value="1"/>
</dbReference>
<dbReference type="STRING" id="487685.SAMN04488696_1201"/>
<evidence type="ECO:0000259" key="7">
    <source>
        <dbReference type="PROSITE" id="PS50850"/>
    </source>
</evidence>
<dbReference type="EMBL" id="FOUJ01000002">
    <property type="protein sequence ID" value="SFM43606.1"/>
    <property type="molecule type" value="Genomic_DNA"/>
</dbReference>
<feature type="domain" description="Major facilitator superfamily (MFS) profile" evidence="7">
    <location>
        <begin position="7"/>
        <end position="384"/>
    </location>
</feature>
<feature type="transmembrane region" description="Helical" evidence="6">
    <location>
        <begin position="73"/>
        <end position="96"/>
    </location>
</feature>